<proteinExistence type="predicted"/>
<evidence type="ECO:0000313" key="2">
    <source>
        <dbReference type="EMBL" id="PWG64652.1"/>
    </source>
</evidence>
<comment type="caution">
    <text evidence="2">The sequence shown here is derived from an EMBL/GenBank/DDBJ whole genome shotgun (WGS) entry which is preliminary data.</text>
</comment>
<dbReference type="SUPFAM" id="SSF46894">
    <property type="entry name" value="C-terminal effector domain of the bipartite response regulators"/>
    <property type="match status" value="1"/>
</dbReference>
<reference evidence="2 3" key="1">
    <citation type="submission" date="2018-05" db="EMBL/GenBank/DDBJ databases">
        <title>Spiribacter halobius sp. nov., a moderately halophilic bacterium isolated from marine solar saltern.</title>
        <authorList>
            <person name="Zheng W.-S."/>
            <person name="Lu D.-C."/>
            <person name="Du Z.-J."/>
        </authorList>
    </citation>
    <scope>NUCLEOTIDE SEQUENCE [LARGE SCALE GENOMIC DNA]</scope>
    <source>
        <strain evidence="2 3">E85</strain>
    </source>
</reference>
<dbReference type="InterPro" id="IPR000792">
    <property type="entry name" value="Tscrpt_reg_LuxR_C"/>
</dbReference>
<dbReference type="Pfam" id="PF00196">
    <property type="entry name" value="GerE"/>
    <property type="match status" value="1"/>
</dbReference>
<evidence type="ECO:0000313" key="3">
    <source>
        <dbReference type="Proteomes" id="UP000245474"/>
    </source>
</evidence>
<dbReference type="Gene3D" id="1.10.10.10">
    <property type="entry name" value="Winged helix-like DNA-binding domain superfamily/Winged helix DNA-binding domain"/>
    <property type="match status" value="1"/>
</dbReference>
<name>A0A2U2N6C9_9GAMM</name>
<dbReference type="GO" id="GO:0003677">
    <property type="term" value="F:DNA binding"/>
    <property type="evidence" value="ECO:0007669"/>
    <property type="project" value="InterPro"/>
</dbReference>
<keyword evidence="3" id="KW-1185">Reference proteome</keyword>
<organism evidence="2 3">
    <name type="scientific">Sediminicurvatus halobius</name>
    <dbReference type="NCBI Taxonomy" id="2182432"/>
    <lineage>
        <taxon>Bacteria</taxon>
        <taxon>Pseudomonadati</taxon>
        <taxon>Pseudomonadota</taxon>
        <taxon>Gammaproteobacteria</taxon>
        <taxon>Chromatiales</taxon>
        <taxon>Ectothiorhodospiraceae</taxon>
        <taxon>Sediminicurvatus</taxon>
    </lineage>
</organism>
<dbReference type="InterPro" id="IPR016032">
    <property type="entry name" value="Sig_transdc_resp-reg_C-effctor"/>
</dbReference>
<gene>
    <name evidence="2" type="ORF">DEM34_04815</name>
</gene>
<dbReference type="Proteomes" id="UP000245474">
    <property type="component" value="Unassembled WGS sequence"/>
</dbReference>
<dbReference type="GO" id="GO:0006355">
    <property type="term" value="P:regulation of DNA-templated transcription"/>
    <property type="evidence" value="ECO:0007669"/>
    <property type="project" value="InterPro"/>
</dbReference>
<dbReference type="SMART" id="SM00421">
    <property type="entry name" value="HTH_LUXR"/>
    <property type="match status" value="1"/>
</dbReference>
<dbReference type="OrthoDB" id="3822649at2"/>
<accession>A0A2U2N6C9</accession>
<dbReference type="AlphaFoldDB" id="A0A2U2N6C9"/>
<evidence type="ECO:0000259" key="1">
    <source>
        <dbReference type="SMART" id="SM00421"/>
    </source>
</evidence>
<dbReference type="RefSeq" id="WP_109676814.1">
    <property type="nucleotide sequence ID" value="NZ_CP086615.1"/>
</dbReference>
<dbReference type="EMBL" id="QFFI01000005">
    <property type="protein sequence ID" value="PWG64652.1"/>
    <property type="molecule type" value="Genomic_DNA"/>
</dbReference>
<dbReference type="InterPro" id="IPR036388">
    <property type="entry name" value="WH-like_DNA-bd_sf"/>
</dbReference>
<protein>
    <recommendedName>
        <fullName evidence="1">HTH luxR-type domain-containing protein</fullName>
    </recommendedName>
</protein>
<sequence>MTQRGTEAFADILDGLYASAIEGRPWAMDAIRGWVGTDCANVCLINADNVVYGGACSALTASDRVTYLEQWAADDAPARAMLEHPRRVCTDTQALPRRSLEATDAFQGFYEPLGIAHQGLAKASLPGGRLVGISVQNGWRAGPIPPAALERAARLTAHLRRAVHLANTLALARGRVAASDQLLAQWRVGLLRCRPDGRVLDMQGAVEALLRASGPALRLEAGRLRLGERGANRRLAELLSDPHRRAGSRGDSLTLASVQGGQALELTILADGADADAEARLVMIRDASGPDRVDLDHLRQRLALTRVEAEVLGHLMMGRDVAAIAEMRGCTLATIRSYLKTLRRKLACSSQAQLVALGWRSIGFCPSAR</sequence>
<feature type="domain" description="HTH luxR-type" evidence="1">
    <location>
        <begin position="301"/>
        <end position="358"/>
    </location>
</feature>